<protein>
    <submittedName>
        <fullName evidence="6">OmpH family outer membrane protein</fullName>
    </submittedName>
</protein>
<feature type="chain" id="PRO_5046983317" evidence="5">
    <location>
        <begin position="22"/>
        <end position="246"/>
    </location>
</feature>
<dbReference type="PANTHER" id="PTHR35089:SF1">
    <property type="entry name" value="CHAPERONE PROTEIN SKP"/>
    <property type="match status" value="1"/>
</dbReference>
<comment type="similarity">
    <text evidence="1">Belongs to the Skp family.</text>
</comment>
<feature type="compositionally biased region" description="Low complexity" evidence="4">
    <location>
        <begin position="229"/>
        <end position="239"/>
    </location>
</feature>
<sequence length="246" mass="26472">MLKPWGIAIVLFALAGGTALAQEAQQPSVIAPELAQPPLTEPSGTGTGNGPGNGTGPALVVQTPKPKAGQPVGAPIMTIDPDEVFSKSRWGARVQADVERRSRDIKAENDRLADQFSAEEQQLTQLRSTLSDDEFRQRADEFDKRVVEVRRQRDGIMRDLQDEIEEERAAFFRAALPVLAKLMQEHGATVVLDQRAIFVSAESADVTDALIQRFDQTVGAGPVQPIPAPKTEAAPGKPAAPEKPAP</sequence>
<proteinExistence type="inferred from homology"/>
<evidence type="ECO:0000256" key="1">
    <source>
        <dbReference type="ARBA" id="ARBA00009091"/>
    </source>
</evidence>
<dbReference type="EMBL" id="JAVRQI010000012">
    <property type="protein sequence ID" value="MDT1063281.1"/>
    <property type="molecule type" value="Genomic_DNA"/>
</dbReference>
<dbReference type="InterPro" id="IPR024930">
    <property type="entry name" value="Skp_dom_sf"/>
</dbReference>
<evidence type="ECO:0000256" key="2">
    <source>
        <dbReference type="ARBA" id="ARBA00022729"/>
    </source>
</evidence>
<dbReference type="Gene3D" id="3.30.910.20">
    <property type="entry name" value="Skp domain"/>
    <property type="match status" value="1"/>
</dbReference>
<feature type="compositionally biased region" description="Gly residues" evidence="4">
    <location>
        <begin position="45"/>
        <end position="55"/>
    </location>
</feature>
<dbReference type="Pfam" id="PF03938">
    <property type="entry name" value="OmpH"/>
    <property type="match status" value="1"/>
</dbReference>
<feature type="region of interest" description="Disordered" evidence="4">
    <location>
        <begin position="35"/>
        <end position="58"/>
    </location>
</feature>
<dbReference type="RefSeq" id="WP_311760372.1">
    <property type="nucleotide sequence ID" value="NZ_JAVRQI010000012.1"/>
</dbReference>
<keyword evidence="7" id="KW-1185">Reference proteome</keyword>
<organism evidence="6 7">
    <name type="scientific">Paracoccus broussonetiae</name>
    <dbReference type="NCBI Taxonomy" id="3075834"/>
    <lineage>
        <taxon>Bacteria</taxon>
        <taxon>Pseudomonadati</taxon>
        <taxon>Pseudomonadota</taxon>
        <taxon>Alphaproteobacteria</taxon>
        <taxon>Rhodobacterales</taxon>
        <taxon>Paracoccaceae</taxon>
        <taxon>Paracoccus</taxon>
    </lineage>
</organism>
<dbReference type="Proteomes" id="UP001251085">
    <property type="component" value="Unassembled WGS sequence"/>
</dbReference>
<keyword evidence="3" id="KW-0175">Coiled coil</keyword>
<evidence type="ECO:0000313" key="6">
    <source>
        <dbReference type="EMBL" id="MDT1063281.1"/>
    </source>
</evidence>
<feature type="region of interest" description="Disordered" evidence="4">
    <location>
        <begin position="219"/>
        <end position="246"/>
    </location>
</feature>
<dbReference type="InterPro" id="IPR005632">
    <property type="entry name" value="Chaperone_Skp"/>
</dbReference>
<dbReference type="SUPFAM" id="SSF111384">
    <property type="entry name" value="OmpH-like"/>
    <property type="match status" value="1"/>
</dbReference>
<evidence type="ECO:0000256" key="4">
    <source>
        <dbReference type="SAM" id="MobiDB-lite"/>
    </source>
</evidence>
<evidence type="ECO:0000256" key="3">
    <source>
        <dbReference type="SAM" id="Coils"/>
    </source>
</evidence>
<name>A0ABU3EGB2_9RHOB</name>
<reference evidence="7" key="1">
    <citation type="submission" date="2023-07" db="EMBL/GenBank/DDBJ databases">
        <title>Characterization of two Paracoccaceae strains isolated from Phycosphere and proposal of Xinfangfangia lacusdiani sp. nov.</title>
        <authorList>
            <person name="Deng Y."/>
            <person name="Zhang Y.Q."/>
        </authorList>
    </citation>
    <scope>NUCLEOTIDE SEQUENCE [LARGE SCALE GENOMIC DNA]</scope>
    <source>
        <strain evidence="7">CPCC 101403</strain>
    </source>
</reference>
<dbReference type="PANTHER" id="PTHR35089">
    <property type="entry name" value="CHAPERONE PROTEIN SKP"/>
    <property type="match status" value="1"/>
</dbReference>
<evidence type="ECO:0000256" key="5">
    <source>
        <dbReference type="SAM" id="SignalP"/>
    </source>
</evidence>
<evidence type="ECO:0000313" key="7">
    <source>
        <dbReference type="Proteomes" id="UP001251085"/>
    </source>
</evidence>
<feature type="signal peptide" evidence="5">
    <location>
        <begin position="1"/>
        <end position="21"/>
    </location>
</feature>
<keyword evidence="2 5" id="KW-0732">Signal</keyword>
<comment type="caution">
    <text evidence="6">The sequence shown here is derived from an EMBL/GenBank/DDBJ whole genome shotgun (WGS) entry which is preliminary data.</text>
</comment>
<dbReference type="SMART" id="SM00935">
    <property type="entry name" value="OmpH"/>
    <property type="match status" value="1"/>
</dbReference>
<accession>A0ABU3EGB2</accession>
<gene>
    <name evidence="6" type="ORF">RM190_15500</name>
</gene>
<feature type="coiled-coil region" evidence="3">
    <location>
        <begin position="95"/>
        <end position="129"/>
    </location>
</feature>